<evidence type="ECO:0000256" key="1">
    <source>
        <dbReference type="ARBA" id="ARBA00003125"/>
    </source>
</evidence>
<proteinExistence type="inferred from homology"/>
<feature type="binding site" evidence="11">
    <location>
        <begin position="73"/>
        <end position="77"/>
    </location>
    <ligand>
        <name>FMN</name>
        <dbReference type="ChEBI" id="CHEBI:58210"/>
    </ligand>
</feature>
<evidence type="ECO:0000256" key="9">
    <source>
        <dbReference type="ARBA" id="ARBA00023136"/>
    </source>
</evidence>
<dbReference type="InterPro" id="IPR005719">
    <property type="entry name" value="Dihydroorotate_DH_2"/>
</dbReference>
<dbReference type="NCBIfam" id="TIGR01036">
    <property type="entry name" value="pyrD_sub2"/>
    <property type="match status" value="1"/>
</dbReference>
<dbReference type="EC" id="1.3.5.2" evidence="11"/>
<feature type="binding site" evidence="11">
    <location>
        <begin position="323"/>
        <end position="324"/>
    </location>
    <ligand>
        <name>FMN</name>
        <dbReference type="ChEBI" id="CHEBI:58210"/>
    </ligand>
</feature>
<comment type="function">
    <text evidence="1 11">Catalyzes the conversion of dihydroorotate to orotate with quinone as electron acceptor.</text>
</comment>
<dbReference type="Pfam" id="PF01180">
    <property type="entry name" value="DHO_dh"/>
    <property type="match status" value="1"/>
</dbReference>
<dbReference type="InterPro" id="IPR005720">
    <property type="entry name" value="Dihydroorotate_DH_cat"/>
</dbReference>
<reference evidence="14" key="1">
    <citation type="journal article" date="2019" name="Int. J. Syst. Evol. Microbiol.">
        <title>The Global Catalogue of Microorganisms (GCM) 10K type strain sequencing project: providing services to taxonomists for standard genome sequencing and annotation.</title>
        <authorList>
            <consortium name="The Broad Institute Genomics Platform"/>
            <consortium name="The Broad Institute Genome Sequencing Center for Infectious Disease"/>
            <person name="Wu L."/>
            <person name="Ma J."/>
        </authorList>
    </citation>
    <scope>NUCLEOTIDE SEQUENCE [LARGE SCALE GENOMIC DNA]</scope>
    <source>
        <strain evidence="14">JCM 3369</strain>
    </source>
</reference>
<keyword evidence="5 11" id="KW-0285">Flavoprotein</keyword>
<keyword evidence="8 11" id="KW-0560">Oxidoreductase</keyword>
<dbReference type="InterPro" id="IPR012135">
    <property type="entry name" value="Dihydroorotate_DH_1_2"/>
</dbReference>
<comment type="subcellular location">
    <subcellularLocation>
        <location evidence="11">Cell membrane</location>
        <topology evidence="11">Peripheral membrane protein</topology>
    </subcellularLocation>
    <subcellularLocation>
        <location evidence="2">Membrane</location>
    </subcellularLocation>
</comment>
<organism evidence="13 14">
    <name type="scientific">Georgenia faecalis</name>
    <dbReference type="NCBI Taxonomy" id="2483799"/>
    <lineage>
        <taxon>Bacteria</taxon>
        <taxon>Bacillati</taxon>
        <taxon>Actinomycetota</taxon>
        <taxon>Actinomycetes</taxon>
        <taxon>Micrococcales</taxon>
        <taxon>Bogoriellaceae</taxon>
        <taxon>Georgenia</taxon>
    </lineage>
</organism>
<dbReference type="PANTHER" id="PTHR48109:SF4">
    <property type="entry name" value="DIHYDROOROTATE DEHYDROGENASE (QUINONE), MITOCHONDRIAL"/>
    <property type="match status" value="1"/>
</dbReference>
<accession>A0ABV9DAY8</accession>
<feature type="active site" description="Nucleophile" evidence="11">
    <location>
        <position position="191"/>
    </location>
</feature>
<feature type="binding site" evidence="11">
    <location>
        <position position="230"/>
    </location>
    <ligand>
        <name>FMN</name>
        <dbReference type="ChEBI" id="CHEBI:58210"/>
    </ligand>
</feature>
<feature type="binding site" evidence="11">
    <location>
        <position position="188"/>
    </location>
    <ligand>
        <name>FMN</name>
        <dbReference type="ChEBI" id="CHEBI:58210"/>
    </ligand>
</feature>
<comment type="cofactor">
    <cofactor evidence="11">
        <name>FMN</name>
        <dbReference type="ChEBI" id="CHEBI:58210"/>
    </cofactor>
    <text evidence="11">Binds 1 FMN per subunit.</text>
</comment>
<dbReference type="PANTHER" id="PTHR48109">
    <property type="entry name" value="DIHYDROOROTATE DEHYDROGENASE (QUINONE), MITOCHONDRIAL-RELATED"/>
    <property type="match status" value="1"/>
</dbReference>
<dbReference type="GO" id="GO:0106430">
    <property type="term" value="F:dihydroorotate dehydrogenase (quinone) activity"/>
    <property type="evidence" value="ECO:0007669"/>
    <property type="project" value="UniProtKB-EC"/>
</dbReference>
<feature type="binding site" evidence="11">
    <location>
        <position position="77"/>
    </location>
    <ligand>
        <name>substrate</name>
    </ligand>
</feature>
<evidence type="ECO:0000256" key="3">
    <source>
        <dbReference type="ARBA" id="ARBA00005161"/>
    </source>
</evidence>
<dbReference type="RefSeq" id="WP_122824249.1">
    <property type="nucleotide sequence ID" value="NZ_CP033325.1"/>
</dbReference>
<dbReference type="PROSITE" id="PS00912">
    <property type="entry name" value="DHODEHASE_2"/>
    <property type="match status" value="1"/>
</dbReference>
<feature type="binding site" evidence="11">
    <location>
        <begin position="122"/>
        <end position="126"/>
    </location>
    <ligand>
        <name>substrate</name>
    </ligand>
</feature>
<evidence type="ECO:0000313" key="14">
    <source>
        <dbReference type="Proteomes" id="UP001595955"/>
    </source>
</evidence>
<feature type="binding site" evidence="11">
    <location>
        <position position="188"/>
    </location>
    <ligand>
        <name>substrate</name>
    </ligand>
</feature>
<feature type="binding site" evidence="11">
    <location>
        <position position="302"/>
    </location>
    <ligand>
        <name>FMN</name>
        <dbReference type="ChEBI" id="CHEBI:58210"/>
    </ligand>
</feature>
<name>A0ABV9DAY8_9MICO</name>
<feature type="binding site" evidence="11">
    <location>
        <position position="97"/>
    </location>
    <ligand>
        <name>FMN</name>
        <dbReference type="ChEBI" id="CHEBI:58210"/>
    </ligand>
</feature>
<evidence type="ECO:0000256" key="11">
    <source>
        <dbReference type="HAMAP-Rule" id="MF_00225"/>
    </source>
</evidence>
<evidence type="ECO:0000259" key="12">
    <source>
        <dbReference type="Pfam" id="PF01180"/>
    </source>
</evidence>
<evidence type="ECO:0000256" key="7">
    <source>
        <dbReference type="ARBA" id="ARBA00022975"/>
    </source>
</evidence>
<comment type="caution">
    <text evidence="13">The sequence shown here is derived from an EMBL/GenBank/DDBJ whole genome shotgun (WGS) entry which is preliminary data.</text>
</comment>
<comment type="similarity">
    <text evidence="4 11">Belongs to the dihydroorotate dehydrogenase family. Type 2 subfamily.</text>
</comment>
<comment type="subunit">
    <text evidence="11">Monomer.</text>
</comment>
<comment type="catalytic activity">
    <reaction evidence="10 11">
        <text>(S)-dihydroorotate + a quinone = orotate + a quinol</text>
        <dbReference type="Rhea" id="RHEA:30187"/>
        <dbReference type="ChEBI" id="CHEBI:24646"/>
        <dbReference type="ChEBI" id="CHEBI:30839"/>
        <dbReference type="ChEBI" id="CHEBI:30864"/>
        <dbReference type="ChEBI" id="CHEBI:132124"/>
        <dbReference type="EC" id="1.3.5.2"/>
    </reaction>
</comment>
<dbReference type="InterPro" id="IPR013785">
    <property type="entry name" value="Aldolase_TIM"/>
</dbReference>
<evidence type="ECO:0000256" key="10">
    <source>
        <dbReference type="ARBA" id="ARBA00048639"/>
    </source>
</evidence>
<keyword evidence="7 11" id="KW-0665">Pyrimidine biosynthesis</keyword>
<protein>
    <recommendedName>
        <fullName evidence="11">Dihydroorotate dehydrogenase (quinone)</fullName>
        <ecNumber evidence="11">1.3.5.2</ecNumber>
    </recommendedName>
    <alternativeName>
        <fullName evidence="11">DHOdehase</fullName>
        <shortName evidence="11">DHOD</shortName>
        <shortName evidence="11">DHODase</shortName>
    </alternativeName>
    <alternativeName>
        <fullName evidence="11">Dihydroorotate oxidase</fullName>
    </alternativeName>
</protein>
<evidence type="ECO:0000256" key="4">
    <source>
        <dbReference type="ARBA" id="ARBA00005359"/>
    </source>
</evidence>
<feature type="domain" description="Dihydroorotate dehydrogenase catalytic" evidence="12">
    <location>
        <begin position="57"/>
        <end position="342"/>
    </location>
</feature>
<evidence type="ECO:0000256" key="2">
    <source>
        <dbReference type="ARBA" id="ARBA00004370"/>
    </source>
</evidence>
<feature type="binding site" evidence="11">
    <location>
        <position position="155"/>
    </location>
    <ligand>
        <name>FMN</name>
        <dbReference type="ChEBI" id="CHEBI:58210"/>
    </ligand>
</feature>
<dbReference type="HAMAP" id="MF_00225">
    <property type="entry name" value="DHO_dh_type2"/>
    <property type="match status" value="1"/>
</dbReference>
<gene>
    <name evidence="11" type="primary">pyrD</name>
    <name evidence="13" type="ORF">ACFO3F_11365</name>
</gene>
<dbReference type="EMBL" id="JBHSGF010000007">
    <property type="protein sequence ID" value="MFC4555847.1"/>
    <property type="molecule type" value="Genomic_DNA"/>
</dbReference>
<evidence type="ECO:0000313" key="13">
    <source>
        <dbReference type="EMBL" id="MFC4555847.1"/>
    </source>
</evidence>
<keyword evidence="14" id="KW-1185">Reference proteome</keyword>
<sequence>MSGGSPLYRLLFRTLALRADPERAHHVGLGAIRAAAAVPGLSHAVRATLGRRAPEATTTAFGRRVPGPLGLAAGMDKDARTVLGMDMLGFAHVEVGTVTAHPQPGNERPRLWRLPEQGALRNRMGFNNDGAAAAGAALRELRRTRRGRSVVVGANIGKSKVTPAADAVADYVASAREVARWADYLVVNVSSPNTPGLRDLQAVTVLRPILAAAQSAADDAAGRRVPVLVKVAPDLSEPDLDAVADLVLELGLAGVVATNTTIDHDHGPGGLSGPPLHARSVAVVARLRARLGAGPTIIGVGGITDVEDARRMLHAGADLLQAYTAFIYQGPGWPGRMNRALAREAPAR</sequence>
<dbReference type="Proteomes" id="UP001595955">
    <property type="component" value="Unassembled WGS sequence"/>
</dbReference>
<comment type="pathway">
    <text evidence="3 11">Pyrimidine metabolism; UMP biosynthesis via de novo pathway; orotate from (S)-dihydroorotate (quinone route): step 1/1.</text>
</comment>
<feature type="binding site" evidence="11">
    <location>
        <position position="273"/>
    </location>
    <ligand>
        <name>FMN</name>
        <dbReference type="ChEBI" id="CHEBI:58210"/>
    </ligand>
</feature>
<keyword evidence="6 11" id="KW-0288">FMN</keyword>
<dbReference type="CDD" id="cd04738">
    <property type="entry name" value="DHOD_2_like"/>
    <property type="match status" value="1"/>
</dbReference>
<evidence type="ECO:0000256" key="8">
    <source>
        <dbReference type="ARBA" id="ARBA00023002"/>
    </source>
</evidence>
<evidence type="ECO:0000256" key="6">
    <source>
        <dbReference type="ARBA" id="ARBA00022643"/>
    </source>
</evidence>
<dbReference type="NCBIfam" id="NF003652">
    <property type="entry name" value="PRK05286.2-5"/>
    <property type="match status" value="1"/>
</dbReference>
<feature type="binding site" evidence="11">
    <location>
        <begin position="259"/>
        <end position="260"/>
    </location>
    <ligand>
        <name>substrate</name>
    </ligand>
</feature>
<feature type="binding site" evidence="11">
    <location>
        <position position="193"/>
    </location>
    <ligand>
        <name>substrate</name>
    </ligand>
</feature>
<dbReference type="SUPFAM" id="SSF51395">
    <property type="entry name" value="FMN-linked oxidoreductases"/>
    <property type="match status" value="1"/>
</dbReference>
<keyword evidence="11" id="KW-1003">Cell membrane</keyword>
<dbReference type="InterPro" id="IPR050074">
    <property type="entry name" value="DHO_dehydrogenase"/>
</dbReference>
<evidence type="ECO:0000256" key="5">
    <source>
        <dbReference type="ARBA" id="ARBA00022630"/>
    </source>
</evidence>
<feature type="binding site" evidence="11">
    <location>
        <position position="258"/>
    </location>
    <ligand>
        <name>FMN</name>
        <dbReference type="ChEBI" id="CHEBI:58210"/>
    </ligand>
</feature>
<dbReference type="PROSITE" id="PS00911">
    <property type="entry name" value="DHODEHASE_1"/>
    <property type="match status" value="1"/>
</dbReference>
<dbReference type="PIRSF" id="PIRSF000164">
    <property type="entry name" value="DHO_oxidase"/>
    <property type="match status" value="1"/>
</dbReference>
<dbReference type="Gene3D" id="3.20.20.70">
    <property type="entry name" value="Aldolase class I"/>
    <property type="match status" value="1"/>
</dbReference>
<dbReference type="InterPro" id="IPR001295">
    <property type="entry name" value="Dihydroorotate_DH_CS"/>
</dbReference>
<keyword evidence="9 11" id="KW-0472">Membrane</keyword>